<evidence type="ECO:0000313" key="1">
    <source>
        <dbReference type="EMBL" id="KAH7904489.1"/>
    </source>
</evidence>
<protein>
    <submittedName>
        <fullName evidence="1">Uncharacterized protein</fullName>
    </submittedName>
</protein>
<name>A0ACB7ZUX6_9AGAM</name>
<dbReference type="EMBL" id="MU268457">
    <property type="protein sequence ID" value="KAH7904489.1"/>
    <property type="molecule type" value="Genomic_DNA"/>
</dbReference>
<organism evidence="1 2">
    <name type="scientific">Hygrophoropsis aurantiaca</name>
    <dbReference type="NCBI Taxonomy" id="72124"/>
    <lineage>
        <taxon>Eukaryota</taxon>
        <taxon>Fungi</taxon>
        <taxon>Dikarya</taxon>
        <taxon>Basidiomycota</taxon>
        <taxon>Agaricomycotina</taxon>
        <taxon>Agaricomycetes</taxon>
        <taxon>Agaricomycetidae</taxon>
        <taxon>Boletales</taxon>
        <taxon>Coniophorineae</taxon>
        <taxon>Hygrophoropsidaceae</taxon>
        <taxon>Hygrophoropsis</taxon>
    </lineage>
</organism>
<reference evidence="1" key="1">
    <citation type="journal article" date="2021" name="New Phytol.">
        <title>Evolutionary innovations through gain and loss of genes in the ectomycorrhizal Boletales.</title>
        <authorList>
            <person name="Wu G."/>
            <person name="Miyauchi S."/>
            <person name="Morin E."/>
            <person name="Kuo A."/>
            <person name="Drula E."/>
            <person name="Varga T."/>
            <person name="Kohler A."/>
            <person name="Feng B."/>
            <person name="Cao Y."/>
            <person name="Lipzen A."/>
            <person name="Daum C."/>
            <person name="Hundley H."/>
            <person name="Pangilinan J."/>
            <person name="Johnson J."/>
            <person name="Barry K."/>
            <person name="LaButti K."/>
            <person name="Ng V."/>
            <person name="Ahrendt S."/>
            <person name="Min B."/>
            <person name="Choi I.G."/>
            <person name="Park H."/>
            <person name="Plett J.M."/>
            <person name="Magnuson J."/>
            <person name="Spatafora J.W."/>
            <person name="Nagy L.G."/>
            <person name="Henrissat B."/>
            <person name="Grigoriev I.V."/>
            <person name="Yang Z.L."/>
            <person name="Xu J."/>
            <person name="Martin F.M."/>
        </authorList>
    </citation>
    <scope>NUCLEOTIDE SEQUENCE</scope>
    <source>
        <strain evidence="1">ATCC 28755</strain>
    </source>
</reference>
<sequence>MSSHHDVLSNNRASNPEDDSEDHSSDSEDVDDLPEPVVMPRANAGLEEYKTALKSSQVQFTEIRNMLRDLKLENATLKMNQPKRRAQPDDPNIITQNHEVIQQLGKRFGVMYEAWAPDTGIFSSVRSEDVDPNNAATRYLSTPARNAAILAEIYSITPRKLHGVVSHSSFISQFRHHLNNARGSHLTNLRNSAAELFDMPSTYFKRRQRDHQDKEELQKLLKFKVDDKKYPRFSPMFYPNNVKKDKLLFRVRLLVNILRVVLLGPSSLTSSKRGGPPGYASRWGIVTITPGAIAWAATMAKFLASPDESFEPIGATSGIHYSEDFAEFKRLLIANSASPVTKSLIQFFNNGVLSGAMDNVMNIPMEAGEEEELEMDEAMRAFEESEEELETETIENPSSNIGTTHSKPSSYHSTRSTGTTAHRQTATHKLRESPDDANESESESSGPDLVFDEDSGAIEAVLPGGKHCSKKGQERAQVPIIAGPVEPESDSESSGPDLVFDEANGAIVEEAALPVEKRRSKKGKERAQVPIATAEPEPEPEVQAHLPRAKKGKGKAQVPSGSRQSARKTRTEYYCQLHAFFFVHLFLACKDMHLKEATRNTRGEEHIYQRRRLRLNSAASDERVHLLPTIPHRSTPLTHALPSSAIGATDEVSSTQLSSKAMDPFDGAASDEHIHSLSIILRRRPRIRFHPAPLVPPTKPSSIQPSSKAMDPFYGHEQSSKLCATKVHHAPVRLPRIPPIIIGLQH</sequence>
<dbReference type="Proteomes" id="UP000790377">
    <property type="component" value="Unassembled WGS sequence"/>
</dbReference>
<accession>A0ACB7ZUX6</accession>
<proteinExistence type="predicted"/>
<keyword evidence="2" id="KW-1185">Reference proteome</keyword>
<comment type="caution">
    <text evidence="1">The sequence shown here is derived from an EMBL/GenBank/DDBJ whole genome shotgun (WGS) entry which is preliminary data.</text>
</comment>
<gene>
    <name evidence="1" type="ORF">BJ138DRAFT_1237336</name>
</gene>
<evidence type="ECO:0000313" key="2">
    <source>
        <dbReference type="Proteomes" id="UP000790377"/>
    </source>
</evidence>